<dbReference type="RefSeq" id="WP_113054876.1">
    <property type="nucleotide sequence ID" value="NZ_QEVW01000014.1"/>
</dbReference>
<evidence type="ECO:0000313" key="2">
    <source>
        <dbReference type="EMBL" id="RAW12902.1"/>
    </source>
</evidence>
<comment type="caution">
    <text evidence="2">The sequence shown here is derived from an EMBL/GenBank/DDBJ whole genome shotgun (WGS) entry which is preliminary data.</text>
</comment>
<name>A0A329QNF6_9BACL</name>
<feature type="transmembrane region" description="Helical" evidence="1">
    <location>
        <begin position="123"/>
        <end position="142"/>
    </location>
</feature>
<keyword evidence="1" id="KW-0812">Transmembrane</keyword>
<dbReference type="Proteomes" id="UP000250642">
    <property type="component" value="Unassembled WGS sequence"/>
</dbReference>
<organism evidence="2 3">
    <name type="scientific">Paenibacillus taichungensis</name>
    <dbReference type="NCBI Taxonomy" id="484184"/>
    <lineage>
        <taxon>Bacteria</taxon>
        <taxon>Bacillati</taxon>
        <taxon>Bacillota</taxon>
        <taxon>Bacilli</taxon>
        <taxon>Bacillales</taxon>
        <taxon>Paenibacillaceae</taxon>
        <taxon>Paenibacillus</taxon>
    </lineage>
</organism>
<keyword evidence="1" id="KW-1133">Transmembrane helix</keyword>
<evidence type="ECO:0000313" key="3">
    <source>
        <dbReference type="Proteomes" id="UP000250642"/>
    </source>
</evidence>
<accession>A0A329QNF6</accession>
<feature type="transmembrane region" description="Helical" evidence="1">
    <location>
        <begin position="96"/>
        <end position="117"/>
    </location>
</feature>
<protein>
    <submittedName>
        <fullName evidence="2">Uncharacterized protein</fullName>
    </submittedName>
</protein>
<proteinExistence type="predicted"/>
<dbReference type="AlphaFoldDB" id="A0A329QNF6"/>
<evidence type="ECO:0000256" key="1">
    <source>
        <dbReference type="SAM" id="Phobius"/>
    </source>
</evidence>
<sequence length="177" mass="20079">MKELTKNEHNFIGYEYKDITVKQDSESVYADGYTHFGWMLEGTSTPFQNVGSVTMKFKRDRKIRNKAELTRLQRQFEACVTDIETLERSKLTSASIVAYGIGLLGTACMAGSVFAYLDNMLPLSVILAIPGFAGWIIPYFSFNGIRRKKTDKVTPFIDKKYDEIYEVCEKANGLLAK</sequence>
<gene>
    <name evidence="2" type="ORF">DC345_21730</name>
</gene>
<keyword evidence="1" id="KW-0472">Membrane</keyword>
<dbReference type="EMBL" id="QEVW01000014">
    <property type="protein sequence ID" value="RAW12902.1"/>
    <property type="molecule type" value="Genomic_DNA"/>
</dbReference>
<reference evidence="2 3" key="1">
    <citation type="submission" date="2018-04" db="EMBL/GenBank/DDBJ databases">
        <title>Paenibacillus taichungensis Genome sequencing and assembly.</title>
        <authorList>
            <person name="Xu J."/>
            <person name="Rensing C."/>
            <person name="Mazhar H.S."/>
        </authorList>
    </citation>
    <scope>NUCLEOTIDE SEQUENCE [LARGE SCALE GENOMIC DNA]</scope>
    <source>
        <strain evidence="2 3">NC1</strain>
    </source>
</reference>